<dbReference type="InterPro" id="IPR006076">
    <property type="entry name" value="FAD-dep_OxRdtase"/>
</dbReference>
<dbReference type="InterPro" id="IPR002937">
    <property type="entry name" value="Amino_oxidase"/>
</dbReference>
<accession>A0A255XS80</accession>
<comment type="similarity">
    <text evidence="2">Belongs to the tryptophan 2-monooxygenase family.</text>
</comment>
<evidence type="ECO:0000256" key="1">
    <source>
        <dbReference type="ARBA" id="ARBA00004814"/>
    </source>
</evidence>
<dbReference type="Gene3D" id="3.50.50.60">
    <property type="entry name" value="FAD/NAD(P)-binding domain"/>
    <property type="match status" value="1"/>
</dbReference>
<keyword evidence="6" id="KW-0073">Auxin biosynthesis</keyword>
<name>A0A255XS80_9PROT</name>
<keyword evidence="12" id="KW-1185">Reference proteome</keyword>
<gene>
    <name evidence="11" type="ORF">CHR90_06885</name>
</gene>
<dbReference type="InterPro" id="IPR036188">
    <property type="entry name" value="FAD/NAD-bd_sf"/>
</dbReference>
<evidence type="ECO:0000313" key="12">
    <source>
        <dbReference type="Proteomes" id="UP000216361"/>
    </source>
</evidence>
<evidence type="ECO:0000256" key="2">
    <source>
        <dbReference type="ARBA" id="ARBA00005833"/>
    </source>
</evidence>
<dbReference type="EC" id="1.13.12.3" evidence="3"/>
<dbReference type="PRINTS" id="PR00419">
    <property type="entry name" value="ADXRDTASE"/>
</dbReference>
<dbReference type="PANTHER" id="PTHR10742">
    <property type="entry name" value="FLAVIN MONOAMINE OXIDASE"/>
    <property type="match status" value="1"/>
</dbReference>
<feature type="compositionally biased region" description="Basic and acidic residues" evidence="8">
    <location>
        <begin position="704"/>
        <end position="715"/>
    </location>
</feature>
<comment type="pathway">
    <text evidence="1">Plant hormone metabolism; auxin biosynthesis.</text>
</comment>
<keyword evidence="5" id="KW-0560">Oxidoreductase</keyword>
<feature type="compositionally biased region" description="Polar residues" evidence="8">
    <location>
        <begin position="1"/>
        <end position="12"/>
    </location>
</feature>
<dbReference type="InterPro" id="IPR050281">
    <property type="entry name" value="Flavin_monoamine_oxidase"/>
</dbReference>
<dbReference type="Pfam" id="PF01266">
    <property type="entry name" value="DAO"/>
    <property type="match status" value="1"/>
</dbReference>
<sequence>MSSVEKATSFTKLSERVSPPTAPWQPHWPNPADIPYHYANLLHRCAATGIADVRGTAAARQRIAIIGAGYAGLTVARELLRCGYENIALFEAEPRIGGRAYPVMPETKSGRALGSWTPYELGAMRIPFFLPEDGTTECNSLAHYFVALYGQQYQDFPNPGSVGTRTGIYINEGFGPAIEDQVFQGLLTWAPTPDAPKPPTAGLQAVHAAWTAWAHNMREWVAPAYGASADWRDYWRRIMQVYEFRTFRDVALLPRKQYYRIDGTTDSRHKADNAAGDFGGLGLTPAEMELFYTIGTGDGSWGAFFDVAALYPIRTLIFGFATQHKLLGHISQSIADALPLPKSARQYGYCSDSLGRHFDMPLLAGVSAIPAMHLFQPVTCRGPENGQSFYQQLTPFNPDGVGRSLMTGTRIRYIDWFDNQYLLTTETGETARYDHLVVTAPGWSLQMNTGFGTGFLENIFVSPSAGNNYWPPMTSWKGIKMSHNITSSKIFFKLKARFWEESAIPQVIVTDTFLRDVYGYAVDRKPDGSPSGDPGVLLCSYTWEDDSNKLASESEYPDDKTLAARALARLDALLQRSGLPAMSSFVDQSAAPLVWQWERQPLYRSCAKLYRAGSFDWNYAQLTWNQNHSRSKKLYFAGEFASLEGGWIEPAMTRAIDTVLHIVKNTVPQADWPTVFCDYPMVNAYPEIEDWRPAPPYATETDSAEARHPEAALSV</sequence>
<proteinExistence type="inferred from homology"/>
<evidence type="ECO:0000256" key="3">
    <source>
        <dbReference type="ARBA" id="ARBA00012535"/>
    </source>
</evidence>
<dbReference type="Pfam" id="PF01593">
    <property type="entry name" value="Amino_oxidase"/>
    <property type="match status" value="1"/>
</dbReference>
<evidence type="ECO:0000256" key="7">
    <source>
        <dbReference type="ARBA" id="ARBA00047321"/>
    </source>
</evidence>
<dbReference type="SUPFAM" id="SSF51905">
    <property type="entry name" value="FAD/NAD(P)-binding domain"/>
    <property type="match status" value="1"/>
</dbReference>
<dbReference type="RefSeq" id="WP_094408258.1">
    <property type="nucleotide sequence ID" value="NZ_BMJZ01000006.1"/>
</dbReference>
<reference evidence="11 12" key="1">
    <citation type="submission" date="2017-07" db="EMBL/GenBank/DDBJ databases">
        <title>Elstera cyanobacteriorum sp. nov., a novel bacterium isolated from cyanobacterial aggregates in a eutrophic lake.</title>
        <authorList>
            <person name="Cai H."/>
        </authorList>
    </citation>
    <scope>NUCLEOTIDE SEQUENCE [LARGE SCALE GENOMIC DNA]</scope>
    <source>
        <strain evidence="11 12">TH019</strain>
    </source>
</reference>
<evidence type="ECO:0000256" key="5">
    <source>
        <dbReference type="ARBA" id="ARBA00023002"/>
    </source>
</evidence>
<feature type="domain" description="Amine oxidase" evidence="10">
    <location>
        <begin position="402"/>
        <end position="654"/>
    </location>
</feature>
<feature type="region of interest" description="Disordered" evidence="8">
    <location>
        <begin position="1"/>
        <end position="26"/>
    </location>
</feature>
<organism evidence="11 12">
    <name type="scientific">Elstera cyanobacteriorum</name>
    <dbReference type="NCBI Taxonomy" id="2022747"/>
    <lineage>
        <taxon>Bacteria</taxon>
        <taxon>Pseudomonadati</taxon>
        <taxon>Pseudomonadota</taxon>
        <taxon>Alphaproteobacteria</taxon>
        <taxon>Rhodospirillales</taxon>
        <taxon>Rhodospirillaceae</taxon>
        <taxon>Elstera</taxon>
    </lineage>
</organism>
<comment type="catalytic activity">
    <reaction evidence="7">
        <text>L-tryptophan + O2 = indole-3-acetamide + CO2 + H2O</text>
        <dbReference type="Rhea" id="RHEA:16165"/>
        <dbReference type="ChEBI" id="CHEBI:15377"/>
        <dbReference type="ChEBI" id="CHEBI:15379"/>
        <dbReference type="ChEBI" id="CHEBI:16031"/>
        <dbReference type="ChEBI" id="CHEBI:16526"/>
        <dbReference type="ChEBI" id="CHEBI:57912"/>
        <dbReference type="EC" id="1.13.12.3"/>
    </reaction>
</comment>
<evidence type="ECO:0000256" key="8">
    <source>
        <dbReference type="SAM" id="MobiDB-lite"/>
    </source>
</evidence>
<evidence type="ECO:0000259" key="10">
    <source>
        <dbReference type="Pfam" id="PF01593"/>
    </source>
</evidence>
<evidence type="ECO:0000313" key="11">
    <source>
        <dbReference type="EMBL" id="OYQ19839.1"/>
    </source>
</evidence>
<dbReference type="GO" id="GO:0050361">
    <property type="term" value="F:tryptophan 2-monooxygenase activity"/>
    <property type="evidence" value="ECO:0007669"/>
    <property type="project" value="UniProtKB-EC"/>
</dbReference>
<protein>
    <recommendedName>
        <fullName evidence="4">Tryptophan 2-monooxygenase</fullName>
        <ecNumber evidence="3">1.13.12.3</ecNumber>
    </recommendedName>
</protein>
<dbReference type="EMBL" id="NOXS01000030">
    <property type="protein sequence ID" value="OYQ19839.1"/>
    <property type="molecule type" value="Genomic_DNA"/>
</dbReference>
<comment type="caution">
    <text evidence="11">The sequence shown here is derived from an EMBL/GenBank/DDBJ whole genome shotgun (WGS) entry which is preliminary data.</text>
</comment>
<dbReference type="Proteomes" id="UP000216361">
    <property type="component" value="Unassembled WGS sequence"/>
</dbReference>
<evidence type="ECO:0000256" key="6">
    <source>
        <dbReference type="ARBA" id="ARBA00023070"/>
    </source>
</evidence>
<dbReference type="GO" id="GO:0009851">
    <property type="term" value="P:auxin biosynthetic process"/>
    <property type="evidence" value="ECO:0007669"/>
    <property type="project" value="UniProtKB-KW"/>
</dbReference>
<evidence type="ECO:0000259" key="9">
    <source>
        <dbReference type="Pfam" id="PF01266"/>
    </source>
</evidence>
<feature type="domain" description="FAD dependent oxidoreductase" evidence="9">
    <location>
        <begin position="62"/>
        <end position="98"/>
    </location>
</feature>
<dbReference type="Gene3D" id="1.10.405.40">
    <property type="match status" value="1"/>
</dbReference>
<evidence type="ECO:0000256" key="4">
    <source>
        <dbReference type="ARBA" id="ARBA00017871"/>
    </source>
</evidence>
<dbReference type="OrthoDB" id="337830at2"/>
<dbReference type="Gene3D" id="3.90.660.10">
    <property type="match status" value="1"/>
</dbReference>
<dbReference type="PANTHER" id="PTHR10742:SF410">
    <property type="entry name" value="LYSINE-SPECIFIC HISTONE DEMETHYLASE 2"/>
    <property type="match status" value="1"/>
</dbReference>
<feature type="region of interest" description="Disordered" evidence="8">
    <location>
        <begin position="693"/>
        <end position="715"/>
    </location>
</feature>
<dbReference type="AlphaFoldDB" id="A0A255XS80"/>
<dbReference type="SUPFAM" id="SSF54373">
    <property type="entry name" value="FAD-linked reductases, C-terminal domain"/>
    <property type="match status" value="1"/>
</dbReference>